<organism evidence="2 3">
    <name type="scientific">Syntrophomonas wolfei subsp. wolfei (strain DSM 2245B / Goettingen)</name>
    <dbReference type="NCBI Taxonomy" id="335541"/>
    <lineage>
        <taxon>Bacteria</taxon>
        <taxon>Bacillati</taxon>
        <taxon>Bacillota</taxon>
        <taxon>Clostridia</taxon>
        <taxon>Eubacteriales</taxon>
        <taxon>Syntrophomonadaceae</taxon>
        <taxon>Syntrophomonas</taxon>
    </lineage>
</organism>
<dbReference type="Proteomes" id="UP000001968">
    <property type="component" value="Chromosome"/>
</dbReference>
<evidence type="ECO:0000256" key="1">
    <source>
        <dbReference type="SAM" id="MobiDB-lite"/>
    </source>
</evidence>
<dbReference type="AlphaFoldDB" id="Q0AVQ1"/>
<proteinExistence type="predicted"/>
<accession>Q0AVQ1</accession>
<dbReference type="RefSeq" id="WP_011641297.1">
    <property type="nucleotide sequence ID" value="NC_008346.1"/>
</dbReference>
<dbReference type="STRING" id="335541.Swol_1906"/>
<protein>
    <recommendedName>
        <fullName evidence="4">Sporulation protein</fullName>
    </recommendedName>
</protein>
<evidence type="ECO:0000313" key="2">
    <source>
        <dbReference type="EMBL" id="ABI69203.1"/>
    </source>
</evidence>
<dbReference type="HOGENOM" id="CLU_115880_1_0_9"/>
<feature type="compositionally biased region" description="Gly residues" evidence="1">
    <location>
        <begin position="59"/>
        <end position="68"/>
    </location>
</feature>
<dbReference type="Pfam" id="PF09579">
    <property type="entry name" value="Spore_YtfJ"/>
    <property type="match status" value="1"/>
</dbReference>
<evidence type="ECO:0008006" key="4">
    <source>
        <dbReference type="Google" id="ProtNLM"/>
    </source>
</evidence>
<name>Q0AVQ1_SYNWW</name>
<dbReference type="PIRSF" id="PIRSF021377">
    <property type="entry name" value="YtfJ"/>
    <property type="match status" value="1"/>
</dbReference>
<evidence type="ECO:0000313" key="3">
    <source>
        <dbReference type="Proteomes" id="UP000001968"/>
    </source>
</evidence>
<gene>
    <name evidence="2" type="ordered locus">Swol_1906</name>
</gene>
<feature type="region of interest" description="Disordered" evidence="1">
    <location>
        <begin position="49"/>
        <end position="68"/>
    </location>
</feature>
<dbReference type="PANTHER" id="PTHR39162">
    <property type="entry name" value="GLL3345 PROTEIN"/>
    <property type="match status" value="1"/>
</dbReference>
<reference evidence="3" key="1">
    <citation type="journal article" date="2010" name="Environ. Microbiol.">
        <title>The genome of Syntrophomonas wolfei: new insights into syntrophic metabolism and biohydrogen production.</title>
        <authorList>
            <person name="Sieber J.R."/>
            <person name="Sims D.R."/>
            <person name="Han C."/>
            <person name="Kim E."/>
            <person name="Lykidis A."/>
            <person name="Lapidus A.L."/>
            <person name="McDonnald E."/>
            <person name="Rohlin L."/>
            <person name="Culley D.E."/>
            <person name="Gunsalus R."/>
            <person name="McInerney M.J."/>
        </authorList>
    </citation>
    <scope>NUCLEOTIDE SEQUENCE [LARGE SCALE GENOMIC DNA]</scope>
    <source>
        <strain evidence="3">DSM 2245B / Goettingen</strain>
    </source>
</reference>
<dbReference type="InterPro" id="IPR014229">
    <property type="entry name" value="Spore_YtfJ"/>
</dbReference>
<keyword evidence="3" id="KW-1185">Reference proteome</keyword>
<dbReference type="KEGG" id="swo:Swol_1906"/>
<dbReference type="PANTHER" id="PTHR39162:SF1">
    <property type="entry name" value="SPORULATION PROTEIN YTFJ"/>
    <property type="match status" value="1"/>
</dbReference>
<sequence length="116" mass="12143">MDVNQNIATLFEQLDRFFKTETVFGEAMQVGNVSLIPVISISFGAGTGAGNGKDAKGSDGSGGGGGAGGKITPTAVIVVRNEEVSVLPLSNRGYVDKIVEMVPELIDRIPHKKPKE</sequence>
<dbReference type="eggNOG" id="COG3874">
    <property type="taxonomic scope" value="Bacteria"/>
</dbReference>
<dbReference type="EMBL" id="CP000448">
    <property type="protein sequence ID" value="ABI69203.1"/>
    <property type="molecule type" value="Genomic_DNA"/>
</dbReference>